<dbReference type="PANTHER" id="PTHR45809">
    <property type="entry name" value="VIRAL IAP-ASSOCIATED FACTOR HOMOLOG"/>
    <property type="match status" value="1"/>
</dbReference>
<dbReference type="AlphaFoldDB" id="A0A852JAJ8"/>
<feature type="domain" description="Phosducin" evidence="3">
    <location>
        <begin position="49"/>
        <end position="209"/>
    </location>
</feature>
<feature type="non-terminal residue" evidence="4">
    <location>
        <position position="250"/>
    </location>
</feature>
<protein>
    <submittedName>
        <fullName evidence="4">PDCL2 protein</fullName>
    </submittedName>
</protein>
<dbReference type="Proteomes" id="UP000627253">
    <property type="component" value="Unassembled WGS sequence"/>
</dbReference>
<dbReference type="SUPFAM" id="SSF52833">
    <property type="entry name" value="Thioredoxin-like"/>
    <property type="match status" value="1"/>
</dbReference>
<organism evidence="4 5">
    <name type="scientific">Tricholaema leucomelas</name>
    <name type="common">pied barbet</name>
    <dbReference type="NCBI Taxonomy" id="240729"/>
    <lineage>
        <taxon>Eukaryota</taxon>
        <taxon>Metazoa</taxon>
        <taxon>Chordata</taxon>
        <taxon>Craniata</taxon>
        <taxon>Vertebrata</taxon>
        <taxon>Euteleostomi</taxon>
        <taxon>Archelosauria</taxon>
        <taxon>Archosauria</taxon>
        <taxon>Dinosauria</taxon>
        <taxon>Saurischia</taxon>
        <taxon>Theropoda</taxon>
        <taxon>Coelurosauria</taxon>
        <taxon>Aves</taxon>
        <taxon>Neognathae</taxon>
        <taxon>Neoaves</taxon>
        <taxon>Telluraves</taxon>
        <taxon>Coraciimorphae</taxon>
        <taxon>Piciformes</taxon>
        <taxon>Lybiidae</taxon>
        <taxon>Tricholaema lacrymosa</taxon>
    </lineage>
</organism>
<dbReference type="GO" id="GO:0006457">
    <property type="term" value="P:protein folding"/>
    <property type="evidence" value="ECO:0007669"/>
    <property type="project" value="TreeGrafter"/>
</dbReference>
<gene>
    <name evidence="4" type="primary">Pdcl2</name>
    <name evidence="4" type="ORF">TRILEU_R03793</name>
</gene>
<dbReference type="InterPro" id="IPR051498">
    <property type="entry name" value="Phosducin-like_chap/apop_reg"/>
</dbReference>
<feature type="coiled-coil region" evidence="2">
    <location>
        <begin position="53"/>
        <end position="80"/>
    </location>
</feature>
<dbReference type="PANTHER" id="PTHR45809:SF1">
    <property type="entry name" value="PHOSDUCIN-LIKE PROTEIN 2"/>
    <property type="match status" value="1"/>
</dbReference>
<name>A0A852JAJ8_9PICI</name>
<dbReference type="InterPro" id="IPR024253">
    <property type="entry name" value="Phosducin_thioredoxin-like_dom"/>
</dbReference>
<dbReference type="InterPro" id="IPR036249">
    <property type="entry name" value="Thioredoxin-like_sf"/>
</dbReference>
<dbReference type="GO" id="GO:0005737">
    <property type="term" value="C:cytoplasm"/>
    <property type="evidence" value="ECO:0007669"/>
    <property type="project" value="TreeGrafter"/>
</dbReference>
<evidence type="ECO:0000256" key="2">
    <source>
        <dbReference type="SAM" id="Coils"/>
    </source>
</evidence>
<proteinExistence type="inferred from homology"/>
<dbReference type="Pfam" id="PF02114">
    <property type="entry name" value="Phosducin"/>
    <property type="match status" value="1"/>
</dbReference>
<dbReference type="EMBL" id="WAAF01015429">
    <property type="protein sequence ID" value="NXX47828.1"/>
    <property type="molecule type" value="Genomic_DNA"/>
</dbReference>
<keyword evidence="5" id="KW-1185">Reference proteome</keyword>
<dbReference type="CDD" id="cd02988">
    <property type="entry name" value="Phd_like_VIAF"/>
    <property type="match status" value="1"/>
</dbReference>
<evidence type="ECO:0000256" key="1">
    <source>
        <dbReference type="ARBA" id="ARBA00009686"/>
    </source>
</evidence>
<comment type="similarity">
    <text evidence="1">Belongs to the phosducin family.</text>
</comment>
<comment type="caution">
    <text evidence="4">The sequence shown here is derived from an EMBL/GenBank/DDBJ whole genome shotgun (WGS) entry which is preliminary data.</text>
</comment>
<evidence type="ECO:0000313" key="4">
    <source>
        <dbReference type="EMBL" id="NXX47828.1"/>
    </source>
</evidence>
<evidence type="ECO:0000313" key="5">
    <source>
        <dbReference type="Proteomes" id="UP000627253"/>
    </source>
</evidence>
<dbReference type="OrthoDB" id="45518at2759"/>
<sequence>LTQDPREDTEWNDILRGFGILPPKEKQEDEEEEMVLYLQREAEGKQQGNCTPARMTLEELKEAEDDFDEADRKAVEMYRQQRVEEWRCLQRRQKYGELREICGEQYVQEVTKAAEDAWVVIHLYRPSVPMCVLVNEHLSLLARKFPEAKFLRALADSCIQNYQDRCLPTILVYKAGEMKGRFVGAAECGGRGLKVEELEWKLAEVGALETDLEESPKKDIVNMMTLSVQNISAHEDSSAKSCDVMKPHIA</sequence>
<evidence type="ECO:0000259" key="3">
    <source>
        <dbReference type="Pfam" id="PF02114"/>
    </source>
</evidence>
<reference evidence="4" key="1">
    <citation type="submission" date="2020-02" db="EMBL/GenBank/DDBJ databases">
        <title>Bird 10,000 Genomes (B10K) Project - Family phase.</title>
        <authorList>
            <person name="Zhang G."/>
        </authorList>
    </citation>
    <scope>NUCLEOTIDE SEQUENCE</scope>
    <source>
        <strain evidence="4">B10K-DU-002-37</strain>
        <tissue evidence="4">Muscle</tissue>
    </source>
</reference>
<feature type="non-terminal residue" evidence="4">
    <location>
        <position position="1"/>
    </location>
</feature>
<keyword evidence="2" id="KW-0175">Coiled coil</keyword>
<accession>A0A852JAJ8</accession>
<dbReference type="Gene3D" id="3.40.30.10">
    <property type="entry name" value="Glutaredoxin"/>
    <property type="match status" value="1"/>
</dbReference>